<protein>
    <submittedName>
        <fullName evidence="1">35484_t:CDS:1</fullName>
    </submittedName>
</protein>
<keyword evidence="2" id="KW-1185">Reference proteome</keyword>
<proteinExistence type="predicted"/>
<dbReference type="Proteomes" id="UP000789901">
    <property type="component" value="Unassembled WGS sequence"/>
</dbReference>
<accession>A0ABN7WCN1</accession>
<gene>
    <name evidence="1" type="ORF">GMARGA_LOCUS28789</name>
</gene>
<comment type="caution">
    <text evidence="1">The sequence shown here is derived from an EMBL/GenBank/DDBJ whole genome shotgun (WGS) entry which is preliminary data.</text>
</comment>
<feature type="non-terminal residue" evidence="1">
    <location>
        <position position="1"/>
    </location>
</feature>
<reference evidence="1 2" key="1">
    <citation type="submission" date="2021-06" db="EMBL/GenBank/DDBJ databases">
        <authorList>
            <person name="Kallberg Y."/>
            <person name="Tangrot J."/>
            <person name="Rosling A."/>
        </authorList>
    </citation>
    <scope>NUCLEOTIDE SEQUENCE [LARGE SCALE GENOMIC DNA]</scope>
    <source>
        <strain evidence="1 2">120-4 pot B 10/14</strain>
    </source>
</reference>
<evidence type="ECO:0000313" key="1">
    <source>
        <dbReference type="EMBL" id="CAG8825228.1"/>
    </source>
</evidence>
<sequence length="181" mass="21142">DSVVAIAISQLKEVLKEYSLKDIYNIDEMNLEPVIIFTTTRLKDKQKTKRILLVQNNEDKDEDPINNDNNDKLIEKMKANIELFNFRNAINLEVYFNYLKKKDTSEVLNVTNIESTEDLSKDNNSEEDKNNSKKISMITYHKVLNAIEILEQYLIQQNLSKTAQLDYDQALLNLQKAIRKI</sequence>
<evidence type="ECO:0000313" key="2">
    <source>
        <dbReference type="Proteomes" id="UP000789901"/>
    </source>
</evidence>
<name>A0ABN7WCN1_GIGMA</name>
<organism evidence="1 2">
    <name type="scientific">Gigaspora margarita</name>
    <dbReference type="NCBI Taxonomy" id="4874"/>
    <lineage>
        <taxon>Eukaryota</taxon>
        <taxon>Fungi</taxon>
        <taxon>Fungi incertae sedis</taxon>
        <taxon>Mucoromycota</taxon>
        <taxon>Glomeromycotina</taxon>
        <taxon>Glomeromycetes</taxon>
        <taxon>Diversisporales</taxon>
        <taxon>Gigasporaceae</taxon>
        <taxon>Gigaspora</taxon>
    </lineage>
</organism>
<dbReference type="EMBL" id="CAJVQB010037477">
    <property type="protein sequence ID" value="CAG8825228.1"/>
    <property type="molecule type" value="Genomic_DNA"/>
</dbReference>